<sequence>MKPFWKQGNKRRLLRALRLFTVSVGTTAVCMLLSLSFLKLDSPPTALEASVFNGGKEFSAQKEESAPAAASTASPGEVIPLGTVFGIKLFTDGVIVASLSDIYTETGVCCPAAEAGIEPGDYLLQANGQDIPDNTALARAIGQSGGEPITFQVRREQEIFETQVTPVFGEGSFKTGMWVRDSAAGIGTLTFYDPASGLFAGLGHGICDMDTSGVMALKSGEPAPITLSGIVKGEENSPGQLRGYFSSDQPLGSLLQNKDTGVYGTLDNPPEGETVEILPREEIHCGPVQLLVTLDESGPQPYDAEILQILDLEQKTKNLVVQVTDPRLLQATGGIVQGMSGCPLLQDGKLAGAVTHVFTEDPTTGYGICAQTMWEESQICSVSK</sequence>
<keyword evidence="1" id="KW-1133">Transmembrane helix</keyword>
<evidence type="ECO:0000313" key="3">
    <source>
        <dbReference type="EMBL" id="HJB98663.1"/>
    </source>
</evidence>
<dbReference type="AlphaFoldDB" id="A0A9D2MW02"/>
<comment type="caution">
    <text evidence="3">The sequence shown here is derived from an EMBL/GenBank/DDBJ whole genome shotgun (WGS) entry which is preliminary data.</text>
</comment>
<feature type="transmembrane region" description="Helical" evidence="1">
    <location>
        <begin position="16"/>
        <end position="38"/>
    </location>
</feature>
<evidence type="ECO:0000256" key="1">
    <source>
        <dbReference type="SAM" id="Phobius"/>
    </source>
</evidence>
<evidence type="ECO:0000259" key="2">
    <source>
        <dbReference type="PROSITE" id="PS51494"/>
    </source>
</evidence>
<dbReference type="Pfam" id="PF05580">
    <property type="entry name" value="Peptidase_S55"/>
    <property type="match status" value="1"/>
</dbReference>
<dbReference type="Gene3D" id="2.30.42.10">
    <property type="match status" value="1"/>
</dbReference>
<dbReference type="EMBL" id="DWXG01000074">
    <property type="protein sequence ID" value="HJB98663.1"/>
    <property type="molecule type" value="Genomic_DNA"/>
</dbReference>
<gene>
    <name evidence="3" type="ORF">H9710_08805</name>
</gene>
<reference evidence="3" key="1">
    <citation type="journal article" date="2021" name="PeerJ">
        <title>Extensive microbial diversity within the chicken gut microbiome revealed by metagenomics and culture.</title>
        <authorList>
            <person name="Gilroy R."/>
            <person name="Ravi A."/>
            <person name="Getino M."/>
            <person name="Pursley I."/>
            <person name="Horton D.L."/>
            <person name="Alikhan N.F."/>
            <person name="Baker D."/>
            <person name="Gharbi K."/>
            <person name="Hall N."/>
            <person name="Watson M."/>
            <person name="Adriaenssens E.M."/>
            <person name="Foster-Nyarko E."/>
            <person name="Jarju S."/>
            <person name="Secka A."/>
            <person name="Antonio M."/>
            <person name="Oren A."/>
            <person name="Chaudhuri R.R."/>
            <person name="La Ragione R."/>
            <person name="Hildebrand F."/>
            <person name="Pallen M.J."/>
        </authorList>
    </citation>
    <scope>NUCLEOTIDE SEQUENCE</scope>
    <source>
        <strain evidence="3">CHK185-1770</strain>
    </source>
</reference>
<keyword evidence="1" id="KW-0812">Transmembrane</keyword>
<name>A0A9D2MW02_9FIRM</name>
<dbReference type="Proteomes" id="UP000826793">
    <property type="component" value="Unassembled WGS sequence"/>
</dbReference>
<reference evidence="3" key="2">
    <citation type="submission" date="2021-04" db="EMBL/GenBank/DDBJ databases">
        <authorList>
            <person name="Gilroy R."/>
        </authorList>
    </citation>
    <scope>NUCLEOTIDE SEQUENCE</scope>
    <source>
        <strain evidence="3">CHK185-1770</strain>
    </source>
</reference>
<dbReference type="InterPro" id="IPR041489">
    <property type="entry name" value="PDZ_6"/>
</dbReference>
<proteinExistence type="predicted"/>
<protein>
    <submittedName>
        <fullName evidence="3">SpoIVB peptidase</fullName>
    </submittedName>
</protein>
<dbReference type="PROSITE" id="PS51494">
    <property type="entry name" value="SPOIVB"/>
    <property type="match status" value="1"/>
</dbReference>
<dbReference type="InterPro" id="IPR008763">
    <property type="entry name" value="Peptidase_S55"/>
</dbReference>
<keyword evidence="1" id="KW-0472">Membrane</keyword>
<dbReference type="InterPro" id="IPR001478">
    <property type="entry name" value="PDZ"/>
</dbReference>
<accession>A0A9D2MW02</accession>
<dbReference type="SUPFAM" id="SSF50156">
    <property type="entry name" value="PDZ domain-like"/>
    <property type="match status" value="1"/>
</dbReference>
<dbReference type="SMART" id="SM00228">
    <property type="entry name" value="PDZ"/>
    <property type="match status" value="1"/>
</dbReference>
<evidence type="ECO:0000313" key="4">
    <source>
        <dbReference type="Proteomes" id="UP000826793"/>
    </source>
</evidence>
<organism evidence="3 4">
    <name type="scientific">Candidatus Acutalibacter pullicola</name>
    <dbReference type="NCBI Taxonomy" id="2838417"/>
    <lineage>
        <taxon>Bacteria</taxon>
        <taxon>Bacillati</taxon>
        <taxon>Bacillota</taxon>
        <taxon>Clostridia</taxon>
        <taxon>Eubacteriales</taxon>
        <taxon>Acutalibacteraceae</taxon>
        <taxon>Acutalibacter</taxon>
    </lineage>
</organism>
<dbReference type="InterPro" id="IPR036034">
    <property type="entry name" value="PDZ_sf"/>
</dbReference>
<dbReference type="Pfam" id="PF17820">
    <property type="entry name" value="PDZ_6"/>
    <property type="match status" value="1"/>
</dbReference>
<feature type="domain" description="Peptidase S55" evidence="2">
    <location>
        <begin position="156"/>
        <end position="384"/>
    </location>
</feature>